<name>A0A0M2R641_9PROT</name>
<comment type="caution">
    <text evidence="1">The sequence shown here is derived from an EMBL/GenBank/DDBJ whole genome shotgun (WGS) entry which is preliminary data.</text>
</comment>
<accession>A0A0M2R641</accession>
<keyword evidence="2" id="KW-1185">Reference proteome</keyword>
<proteinExistence type="predicted"/>
<dbReference type="Proteomes" id="UP000034491">
    <property type="component" value="Unassembled WGS sequence"/>
</dbReference>
<protein>
    <submittedName>
        <fullName evidence="1">Uncharacterized protein</fullName>
    </submittedName>
</protein>
<reference evidence="1 2" key="1">
    <citation type="submission" date="2015-03" db="EMBL/GenBank/DDBJ databases">
        <title>Genome sequence of Kiloniella sp. P1-1, isolated from the gut microflora of Pacific white shrimp, Penaeus vannamei.</title>
        <authorList>
            <person name="Shao Z."/>
            <person name="Wang L."/>
            <person name="Li X."/>
        </authorList>
    </citation>
    <scope>NUCLEOTIDE SEQUENCE [LARGE SCALE GENOMIC DNA]</scope>
    <source>
        <strain evidence="1 2">P1-1</strain>
    </source>
</reference>
<dbReference type="AlphaFoldDB" id="A0A0M2R641"/>
<organism evidence="1 2">
    <name type="scientific">Kiloniella litopenaei</name>
    <dbReference type="NCBI Taxonomy" id="1549748"/>
    <lineage>
        <taxon>Bacteria</taxon>
        <taxon>Pseudomonadati</taxon>
        <taxon>Pseudomonadota</taxon>
        <taxon>Alphaproteobacteria</taxon>
        <taxon>Rhodospirillales</taxon>
        <taxon>Kiloniellaceae</taxon>
        <taxon>Kiloniella</taxon>
    </lineage>
</organism>
<dbReference type="EMBL" id="LANI01000004">
    <property type="protein sequence ID" value="KKJ77352.1"/>
    <property type="molecule type" value="Genomic_DNA"/>
</dbReference>
<evidence type="ECO:0000313" key="2">
    <source>
        <dbReference type="Proteomes" id="UP000034491"/>
    </source>
</evidence>
<sequence length="86" mass="9758">MEKYTFFLEWDGGTYISQRLSVSLDAAISDWSEDIDMITIGAHEDSKSKFILDLKDETPVAVDEVTSVWCMCVSIEDKLAIIHIIK</sequence>
<dbReference type="STRING" id="1549748.WH95_06460"/>
<dbReference type="OrthoDB" id="7596925at2"/>
<dbReference type="RefSeq" id="WP_046504691.1">
    <property type="nucleotide sequence ID" value="NZ_LANI01000004.1"/>
</dbReference>
<evidence type="ECO:0000313" key="1">
    <source>
        <dbReference type="EMBL" id="KKJ77352.1"/>
    </source>
</evidence>
<gene>
    <name evidence="1" type="ORF">WH95_06460</name>
</gene>